<protein>
    <recommendedName>
        <fullName evidence="3">Outer membrane protein with beta-barrel domain</fullName>
    </recommendedName>
</protein>
<evidence type="ECO:0000313" key="1">
    <source>
        <dbReference type="EMBL" id="REG90751.1"/>
    </source>
</evidence>
<sequence length="404" mass="47094">MKRLFLLFTTLLTMSCYSQISFEKGYFIDNSEQKIECFIKNNDWAGDPTDFKYRLSENEDIKTNGIESVKEFGIYGASKFIRETVDIEISNENINDMSNDMNPKFKQTQLFLKVLIEGKANLYTAGNPAKYFYNVDNSKIEQLVLKSYKNSLNEIVQNNLFRKQLFDNLKCSSIDIKNLLKLNYNKNSLVNLFNEYNKCSNSNSINYTSTKQRDVFNLTLRPHLNISSLTVNRNETKFYDNDFGNQMTFGFGIETEFILPFNKNKWSVILEPTYQNYDVLSTIDTDKYPDRAFKAEVTYKNLEIPLGIRHYFFLNNNSKIFINASFMYSVAFNSQIQYKFGDMNASDPLTISNAGNMAFGIGYKLQNKYSIEMRYNTARNILSKYIFWDSNYKTASIILGYTLF</sequence>
<dbReference type="RefSeq" id="WP_115815145.1">
    <property type="nucleotide sequence ID" value="NZ_QUNI01000019.1"/>
</dbReference>
<gene>
    <name evidence="1" type="ORF">C8P67_11923</name>
</gene>
<name>A0A3E0DXR5_9FLAO</name>
<accession>A0A3E0DXR5</accession>
<reference evidence="1 2" key="1">
    <citation type="submission" date="2018-08" db="EMBL/GenBank/DDBJ databases">
        <title>Genomic Encyclopedia of Archaeal and Bacterial Type Strains, Phase II (KMG-II): from individual species to whole genera.</title>
        <authorList>
            <person name="Goeker M."/>
        </authorList>
    </citation>
    <scope>NUCLEOTIDE SEQUENCE [LARGE SCALE GENOMIC DNA]</scope>
    <source>
        <strain evidence="1 2">DSM 100880</strain>
    </source>
</reference>
<proteinExistence type="predicted"/>
<dbReference type="AlphaFoldDB" id="A0A3E0DXR5"/>
<evidence type="ECO:0000313" key="2">
    <source>
        <dbReference type="Proteomes" id="UP000257136"/>
    </source>
</evidence>
<dbReference type="PROSITE" id="PS51257">
    <property type="entry name" value="PROKAR_LIPOPROTEIN"/>
    <property type="match status" value="1"/>
</dbReference>
<dbReference type="EMBL" id="QUNI01000019">
    <property type="protein sequence ID" value="REG90751.1"/>
    <property type="molecule type" value="Genomic_DNA"/>
</dbReference>
<keyword evidence="2" id="KW-1185">Reference proteome</keyword>
<comment type="caution">
    <text evidence="1">The sequence shown here is derived from an EMBL/GenBank/DDBJ whole genome shotgun (WGS) entry which is preliminary data.</text>
</comment>
<organism evidence="1 2">
    <name type="scientific">Flavobacterium aquicola</name>
    <dbReference type="NCBI Taxonomy" id="1682742"/>
    <lineage>
        <taxon>Bacteria</taxon>
        <taxon>Pseudomonadati</taxon>
        <taxon>Bacteroidota</taxon>
        <taxon>Flavobacteriia</taxon>
        <taxon>Flavobacteriales</taxon>
        <taxon>Flavobacteriaceae</taxon>
        <taxon>Flavobacterium</taxon>
    </lineage>
</organism>
<dbReference type="Proteomes" id="UP000257136">
    <property type="component" value="Unassembled WGS sequence"/>
</dbReference>
<evidence type="ECO:0008006" key="3">
    <source>
        <dbReference type="Google" id="ProtNLM"/>
    </source>
</evidence>
<dbReference type="OrthoDB" id="921445at2"/>